<sequence length="98" mass="11072">MCLVASSSSSPPPIHRLSLVECHSTPLVLQPGLVEPGNFQGSLRILNALFRPAMLDFLVTYHRRILGDLWFLEVMNWKKMMMKKKKVVMVVRAISHGA</sequence>
<name>A0AAV1STW2_9ROSI</name>
<keyword evidence="2" id="KW-1185">Reference proteome</keyword>
<gene>
    <name evidence="1" type="ORF">DCAF_LOCUS27460</name>
</gene>
<comment type="caution">
    <text evidence="1">The sequence shown here is derived from an EMBL/GenBank/DDBJ whole genome shotgun (WGS) entry which is preliminary data.</text>
</comment>
<protein>
    <submittedName>
        <fullName evidence="1">Uncharacterized protein</fullName>
    </submittedName>
</protein>
<proteinExistence type="predicted"/>
<dbReference type="EMBL" id="CAWUPB010001197">
    <property type="protein sequence ID" value="CAK7357176.1"/>
    <property type="molecule type" value="Genomic_DNA"/>
</dbReference>
<accession>A0AAV1STW2</accession>
<dbReference type="Proteomes" id="UP001314170">
    <property type="component" value="Unassembled WGS sequence"/>
</dbReference>
<evidence type="ECO:0000313" key="1">
    <source>
        <dbReference type="EMBL" id="CAK7357176.1"/>
    </source>
</evidence>
<reference evidence="1 2" key="1">
    <citation type="submission" date="2024-01" db="EMBL/GenBank/DDBJ databases">
        <authorList>
            <person name="Waweru B."/>
        </authorList>
    </citation>
    <scope>NUCLEOTIDE SEQUENCE [LARGE SCALE GENOMIC DNA]</scope>
</reference>
<dbReference type="AlphaFoldDB" id="A0AAV1STW2"/>
<evidence type="ECO:0000313" key="2">
    <source>
        <dbReference type="Proteomes" id="UP001314170"/>
    </source>
</evidence>
<organism evidence="1 2">
    <name type="scientific">Dovyalis caffra</name>
    <dbReference type="NCBI Taxonomy" id="77055"/>
    <lineage>
        <taxon>Eukaryota</taxon>
        <taxon>Viridiplantae</taxon>
        <taxon>Streptophyta</taxon>
        <taxon>Embryophyta</taxon>
        <taxon>Tracheophyta</taxon>
        <taxon>Spermatophyta</taxon>
        <taxon>Magnoliopsida</taxon>
        <taxon>eudicotyledons</taxon>
        <taxon>Gunneridae</taxon>
        <taxon>Pentapetalae</taxon>
        <taxon>rosids</taxon>
        <taxon>fabids</taxon>
        <taxon>Malpighiales</taxon>
        <taxon>Salicaceae</taxon>
        <taxon>Flacourtieae</taxon>
        <taxon>Dovyalis</taxon>
    </lineage>
</organism>